<dbReference type="InterPro" id="IPR050975">
    <property type="entry name" value="Sleep_regulator"/>
</dbReference>
<evidence type="ECO:0000256" key="7">
    <source>
        <dbReference type="ARBA" id="ARBA00023180"/>
    </source>
</evidence>
<keyword evidence="7" id="KW-0325">Glycoprotein</keyword>
<dbReference type="GO" id="GO:0030431">
    <property type="term" value="P:sleep"/>
    <property type="evidence" value="ECO:0007669"/>
    <property type="project" value="InterPro"/>
</dbReference>
<proteinExistence type="predicted"/>
<dbReference type="SUPFAM" id="SSF57302">
    <property type="entry name" value="Snake toxin-like"/>
    <property type="match status" value="1"/>
</dbReference>
<evidence type="ECO:0000256" key="1">
    <source>
        <dbReference type="ARBA" id="ARBA00004589"/>
    </source>
</evidence>
<comment type="caution">
    <text evidence="11">The sequence shown here is derived from an EMBL/GenBank/DDBJ whole genome shotgun (WGS) entry which is preliminary data.</text>
</comment>
<feature type="signal peptide" evidence="10">
    <location>
        <begin position="1"/>
        <end position="23"/>
    </location>
</feature>
<keyword evidence="6 9" id="KW-0472">Membrane</keyword>
<evidence type="ECO:0000256" key="4">
    <source>
        <dbReference type="ARBA" id="ARBA00022729"/>
    </source>
</evidence>
<dbReference type="GO" id="GO:0032222">
    <property type="term" value="P:regulation of synaptic transmission, cholinergic"/>
    <property type="evidence" value="ECO:0007669"/>
    <property type="project" value="InterPro"/>
</dbReference>
<evidence type="ECO:0000256" key="8">
    <source>
        <dbReference type="ARBA" id="ARBA00023288"/>
    </source>
</evidence>
<keyword evidence="12" id="KW-1185">Reference proteome</keyword>
<keyword evidence="3 9" id="KW-0812">Transmembrane</keyword>
<keyword evidence="2" id="KW-0336">GPI-anchor</keyword>
<evidence type="ECO:0000313" key="11">
    <source>
        <dbReference type="EMBL" id="KAG5683190.1"/>
    </source>
</evidence>
<dbReference type="PANTHER" id="PTHR33562">
    <property type="entry name" value="ATILLA, ISOFORM B-RELATED-RELATED"/>
    <property type="match status" value="1"/>
</dbReference>
<keyword evidence="5 9" id="KW-1133">Transmembrane helix</keyword>
<evidence type="ECO:0000256" key="3">
    <source>
        <dbReference type="ARBA" id="ARBA00022692"/>
    </source>
</evidence>
<reference evidence="11" key="1">
    <citation type="submission" date="2021-03" db="EMBL/GenBank/DDBJ databases">
        <title>Chromosome level genome of the anhydrobiotic midge Polypedilum vanderplanki.</title>
        <authorList>
            <person name="Yoshida Y."/>
            <person name="Kikawada T."/>
            <person name="Gusev O."/>
        </authorList>
    </citation>
    <scope>NUCLEOTIDE SEQUENCE</scope>
    <source>
        <strain evidence="11">NIAS01</strain>
        <tissue evidence="11">Whole body or cell culture</tissue>
    </source>
</reference>
<feature type="chain" id="PRO_5039893666" description="Protein quiver" evidence="10">
    <location>
        <begin position="24"/>
        <end position="131"/>
    </location>
</feature>
<name>A0A9J6CNL7_POLVA</name>
<dbReference type="Pfam" id="PF17064">
    <property type="entry name" value="QVR"/>
    <property type="match status" value="1"/>
</dbReference>
<gene>
    <name evidence="11" type="ORF">PVAND_012486</name>
</gene>
<organism evidence="11 12">
    <name type="scientific">Polypedilum vanderplanki</name>
    <name type="common">Sleeping chironomid midge</name>
    <dbReference type="NCBI Taxonomy" id="319348"/>
    <lineage>
        <taxon>Eukaryota</taxon>
        <taxon>Metazoa</taxon>
        <taxon>Ecdysozoa</taxon>
        <taxon>Arthropoda</taxon>
        <taxon>Hexapoda</taxon>
        <taxon>Insecta</taxon>
        <taxon>Pterygota</taxon>
        <taxon>Neoptera</taxon>
        <taxon>Endopterygota</taxon>
        <taxon>Diptera</taxon>
        <taxon>Nematocera</taxon>
        <taxon>Chironomoidea</taxon>
        <taxon>Chironomidae</taxon>
        <taxon>Chironominae</taxon>
        <taxon>Polypedilum</taxon>
        <taxon>Polypedilum</taxon>
    </lineage>
</organism>
<dbReference type="InterPro" id="IPR045860">
    <property type="entry name" value="Snake_toxin-like_sf"/>
</dbReference>
<evidence type="ECO:0000256" key="2">
    <source>
        <dbReference type="ARBA" id="ARBA00022622"/>
    </source>
</evidence>
<dbReference type="AlphaFoldDB" id="A0A9J6CNL7"/>
<dbReference type="InterPro" id="IPR031424">
    <property type="entry name" value="QVR-like"/>
</dbReference>
<keyword evidence="8" id="KW-0449">Lipoprotein</keyword>
<dbReference type="EMBL" id="JADBJN010000001">
    <property type="protein sequence ID" value="KAG5683190.1"/>
    <property type="molecule type" value="Genomic_DNA"/>
</dbReference>
<accession>A0A9J6CNL7</accession>
<evidence type="ECO:0000256" key="5">
    <source>
        <dbReference type="ARBA" id="ARBA00022989"/>
    </source>
</evidence>
<evidence type="ECO:0000256" key="10">
    <source>
        <dbReference type="SAM" id="SignalP"/>
    </source>
</evidence>
<dbReference type="GO" id="GO:0098552">
    <property type="term" value="C:side of membrane"/>
    <property type="evidence" value="ECO:0007669"/>
    <property type="project" value="UniProtKB-KW"/>
</dbReference>
<sequence>MRNLVVIFSVCFCMAIIPNKINGIKCYVCTNPSVEDCSKVNDNMIQTCQNISSTCIKLSVKFSNSTKLTTRTCGSFNPTINNTCNYQQQDGNEATYCECDTDLCNESDKMFMKSAIIVYFLLAVVIKIVIQ</sequence>
<dbReference type="Gene3D" id="2.10.60.10">
    <property type="entry name" value="CD59"/>
    <property type="match status" value="1"/>
</dbReference>
<dbReference type="OrthoDB" id="6420171at2759"/>
<keyword evidence="4 10" id="KW-0732">Signal</keyword>
<protein>
    <recommendedName>
        <fullName evidence="13">Protein quiver</fullName>
    </recommendedName>
</protein>
<evidence type="ECO:0008006" key="13">
    <source>
        <dbReference type="Google" id="ProtNLM"/>
    </source>
</evidence>
<dbReference type="Proteomes" id="UP001107558">
    <property type="component" value="Chromosome 1"/>
</dbReference>
<evidence type="ECO:0000256" key="6">
    <source>
        <dbReference type="ARBA" id="ARBA00023136"/>
    </source>
</evidence>
<evidence type="ECO:0000313" key="12">
    <source>
        <dbReference type="Proteomes" id="UP001107558"/>
    </source>
</evidence>
<evidence type="ECO:0000256" key="9">
    <source>
        <dbReference type="SAM" id="Phobius"/>
    </source>
</evidence>
<dbReference type="CDD" id="cd00117">
    <property type="entry name" value="TFP"/>
    <property type="match status" value="1"/>
</dbReference>
<feature type="transmembrane region" description="Helical" evidence="9">
    <location>
        <begin position="110"/>
        <end position="130"/>
    </location>
</feature>
<comment type="subcellular location">
    <subcellularLocation>
        <location evidence="1">Membrane</location>
        <topology evidence="1">Lipid-anchor</topology>
        <topology evidence="1">GPI-anchor</topology>
    </subcellularLocation>
</comment>